<sequence length="68" mass="7978">MHIDDLDSYMGVHQAIIWLKYAIYSIIKEANLQFSSFQINFPPNRHLNYRHLSLICLVRGTDTLESII</sequence>
<proteinExistence type="predicted"/>
<reference evidence="1" key="1">
    <citation type="submission" date="2019-06" db="EMBL/GenBank/DDBJ databases">
        <authorList>
            <person name="Zheng W."/>
        </authorList>
    </citation>
    <scope>NUCLEOTIDE SEQUENCE</scope>
    <source>
        <strain evidence="1">QDHG01</strain>
    </source>
</reference>
<dbReference type="EMBL" id="RRYP01008674">
    <property type="protein sequence ID" value="TNV79613.1"/>
    <property type="molecule type" value="Genomic_DNA"/>
</dbReference>
<dbReference type="Proteomes" id="UP000785679">
    <property type="component" value="Unassembled WGS sequence"/>
</dbReference>
<evidence type="ECO:0000313" key="2">
    <source>
        <dbReference type="Proteomes" id="UP000785679"/>
    </source>
</evidence>
<organism evidence="1 2">
    <name type="scientific">Halteria grandinella</name>
    <dbReference type="NCBI Taxonomy" id="5974"/>
    <lineage>
        <taxon>Eukaryota</taxon>
        <taxon>Sar</taxon>
        <taxon>Alveolata</taxon>
        <taxon>Ciliophora</taxon>
        <taxon>Intramacronucleata</taxon>
        <taxon>Spirotrichea</taxon>
        <taxon>Stichotrichia</taxon>
        <taxon>Sporadotrichida</taxon>
        <taxon>Halteriidae</taxon>
        <taxon>Halteria</taxon>
    </lineage>
</organism>
<name>A0A8J8NQG4_HALGN</name>
<accession>A0A8J8NQG4</accession>
<dbReference type="AlphaFoldDB" id="A0A8J8NQG4"/>
<protein>
    <submittedName>
        <fullName evidence="1">Uncharacterized protein</fullName>
    </submittedName>
</protein>
<gene>
    <name evidence="1" type="ORF">FGO68_gene4749</name>
</gene>
<evidence type="ECO:0000313" key="1">
    <source>
        <dbReference type="EMBL" id="TNV79613.1"/>
    </source>
</evidence>
<comment type="caution">
    <text evidence="1">The sequence shown here is derived from an EMBL/GenBank/DDBJ whole genome shotgun (WGS) entry which is preliminary data.</text>
</comment>
<keyword evidence="2" id="KW-1185">Reference proteome</keyword>